<evidence type="ECO:0000259" key="2">
    <source>
        <dbReference type="Pfam" id="PF10385"/>
    </source>
</evidence>
<dbReference type="GO" id="GO:0000428">
    <property type="term" value="C:DNA-directed RNA polymerase complex"/>
    <property type="evidence" value="ECO:0007669"/>
    <property type="project" value="UniProtKB-KW"/>
</dbReference>
<evidence type="ECO:0000256" key="1">
    <source>
        <dbReference type="ARBA" id="ARBA00048552"/>
    </source>
</evidence>
<dbReference type="Gene3D" id="3.90.1100.10">
    <property type="match status" value="1"/>
</dbReference>
<reference evidence="3" key="1">
    <citation type="submission" date="2019-11" db="EMBL/GenBank/DDBJ databases">
        <title>Characterization of Clostridium perfringens isolates from swine manure treated agricultural soils.</title>
        <authorList>
            <person name="Wushke S.T."/>
        </authorList>
    </citation>
    <scope>NUCLEOTIDE SEQUENCE</scope>
    <source>
        <strain evidence="3">X15</strain>
    </source>
</reference>
<dbReference type="Gene3D" id="2.40.50.100">
    <property type="match status" value="1"/>
</dbReference>
<keyword evidence="3" id="KW-0804">Transcription</keyword>
<protein>
    <submittedName>
        <fullName evidence="3">DNA-directed RNA polymerase subunit beta</fullName>
    </submittedName>
</protein>
<dbReference type="Gene3D" id="2.30.150.10">
    <property type="entry name" value="DNA-directed RNA polymerase, beta subunit, external 1 domain"/>
    <property type="match status" value="1"/>
</dbReference>
<feature type="non-terminal residue" evidence="3">
    <location>
        <position position="1"/>
    </location>
</feature>
<name>A0AAW9J745_CLOPF</name>
<dbReference type="AlphaFoldDB" id="A0AAW9J745"/>
<proteinExistence type="predicted"/>
<dbReference type="InterPro" id="IPR019462">
    <property type="entry name" value="DNA-dir_RNA_pol_bsu_external_1"/>
</dbReference>
<dbReference type="EMBL" id="WNVG01000605">
    <property type="protein sequence ID" value="MDZ5034493.1"/>
    <property type="molecule type" value="Genomic_DNA"/>
</dbReference>
<dbReference type="InterPro" id="IPR042107">
    <property type="entry name" value="DNA-dir_RNA_pol_bsu_ext_1_sf"/>
</dbReference>
<dbReference type="GO" id="GO:0006351">
    <property type="term" value="P:DNA-templated transcription"/>
    <property type="evidence" value="ECO:0007669"/>
    <property type="project" value="InterPro"/>
</dbReference>
<dbReference type="SUPFAM" id="SSF64484">
    <property type="entry name" value="beta and beta-prime subunits of DNA dependent RNA-polymerase"/>
    <property type="match status" value="1"/>
</dbReference>
<organism evidence="3 4">
    <name type="scientific">Clostridium perfringens</name>
    <dbReference type="NCBI Taxonomy" id="1502"/>
    <lineage>
        <taxon>Bacteria</taxon>
        <taxon>Bacillati</taxon>
        <taxon>Bacillota</taxon>
        <taxon>Clostridia</taxon>
        <taxon>Eubacteriales</taxon>
        <taxon>Clostridiaceae</taxon>
        <taxon>Clostridium</taxon>
    </lineage>
</organism>
<feature type="non-terminal residue" evidence="3">
    <location>
        <position position="150"/>
    </location>
</feature>
<dbReference type="Pfam" id="PF10385">
    <property type="entry name" value="RNA_pol_Rpb2_45"/>
    <property type="match status" value="1"/>
</dbReference>
<comment type="caution">
    <text evidence="3">The sequence shown here is derived from an EMBL/GenBank/DDBJ whole genome shotgun (WGS) entry which is preliminary data.</text>
</comment>
<accession>A0AAW9J745</accession>
<gene>
    <name evidence="3" type="ORF">GNF81_17490</name>
</gene>
<comment type="catalytic activity">
    <reaction evidence="1">
        <text>RNA(n) + a ribonucleoside 5'-triphosphate = RNA(n+1) + diphosphate</text>
        <dbReference type="Rhea" id="RHEA:21248"/>
        <dbReference type="Rhea" id="RHEA-COMP:14527"/>
        <dbReference type="Rhea" id="RHEA-COMP:17342"/>
        <dbReference type="ChEBI" id="CHEBI:33019"/>
        <dbReference type="ChEBI" id="CHEBI:61557"/>
        <dbReference type="ChEBI" id="CHEBI:140395"/>
        <dbReference type="EC" id="2.7.7.6"/>
    </reaction>
</comment>
<keyword evidence="3" id="KW-0240">DNA-directed RNA polymerase</keyword>
<evidence type="ECO:0000313" key="3">
    <source>
        <dbReference type="EMBL" id="MDZ5034493.1"/>
    </source>
</evidence>
<dbReference type="Proteomes" id="UP001289066">
    <property type="component" value="Unassembled WGS sequence"/>
</dbReference>
<feature type="domain" description="DNA-directed RNA polymerase beta subunit external 1" evidence="2">
    <location>
        <begin position="1"/>
        <end position="53"/>
    </location>
</feature>
<evidence type="ECO:0000313" key="4">
    <source>
        <dbReference type="Proteomes" id="UP001289066"/>
    </source>
</evidence>
<sequence>EYFTADVEDQYLIAQAKEPISEDRKFVDKRVTVRYLDEVLVVNAEEVDLIDVSPRQIVSVATAMIPFLENDDASRALMGSNMQRQAVPLLKPQAPIVGTGIEFKAAVDSGVLPKAKNAGKVVYVSSNEIRIKRDVDGGIDTYRLLKFKRS</sequence>
<dbReference type="GO" id="GO:0003899">
    <property type="term" value="F:DNA-directed RNA polymerase activity"/>
    <property type="evidence" value="ECO:0007669"/>
    <property type="project" value="UniProtKB-EC"/>
</dbReference>